<proteinExistence type="predicted"/>
<evidence type="ECO:0000256" key="1">
    <source>
        <dbReference type="SAM" id="Phobius"/>
    </source>
</evidence>
<feature type="transmembrane region" description="Helical" evidence="1">
    <location>
        <begin position="6"/>
        <end position="25"/>
    </location>
</feature>
<reference evidence="2" key="2">
    <citation type="journal article" date="2015" name="Data Brief">
        <title>Shoot transcriptome of the giant reed, Arundo donax.</title>
        <authorList>
            <person name="Barrero R.A."/>
            <person name="Guerrero F.D."/>
            <person name="Moolhuijzen P."/>
            <person name="Goolsby J.A."/>
            <person name="Tidwell J."/>
            <person name="Bellgard S.E."/>
            <person name="Bellgard M.I."/>
        </authorList>
    </citation>
    <scope>NUCLEOTIDE SEQUENCE</scope>
    <source>
        <tissue evidence="2">Shoot tissue taken approximately 20 cm above the soil surface</tissue>
    </source>
</reference>
<keyword evidence="1" id="KW-1133">Transmembrane helix</keyword>
<organism evidence="2">
    <name type="scientific">Arundo donax</name>
    <name type="common">Giant reed</name>
    <name type="synonym">Donax arundinaceus</name>
    <dbReference type="NCBI Taxonomy" id="35708"/>
    <lineage>
        <taxon>Eukaryota</taxon>
        <taxon>Viridiplantae</taxon>
        <taxon>Streptophyta</taxon>
        <taxon>Embryophyta</taxon>
        <taxon>Tracheophyta</taxon>
        <taxon>Spermatophyta</taxon>
        <taxon>Magnoliopsida</taxon>
        <taxon>Liliopsida</taxon>
        <taxon>Poales</taxon>
        <taxon>Poaceae</taxon>
        <taxon>PACMAD clade</taxon>
        <taxon>Arundinoideae</taxon>
        <taxon>Arundineae</taxon>
        <taxon>Arundo</taxon>
    </lineage>
</organism>
<evidence type="ECO:0000313" key="2">
    <source>
        <dbReference type="EMBL" id="JAD28744.1"/>
    </source>
</evidence>
<dbReference type="EMBL" id="GBRH01269151">
    <property type="protein sequence ID" value="JAD28744.1"/>
    <property type="molecule type" value="Transcribed_RNA"/>
</dbReference>
<name>A0A0A8YPT1_ARUDO</name>
<keyword evidence="1" id="KW-0812">Transmembrane</keyword>
<reference evidence="2" key="1">
    <citation type="submission" date="2014-09" db="EMBL/GenBank/DDBJ databases">
        <authorList>
            <person name="Magalhaes I.L.F."/>
            <person name="Oliveira U."/>
            <person name="Santos F.R."/>
            <person name="Vidigal T.H.D.A."/>
            <person name="Brescovit A.D."/>
            <person name="Santos A.J."/>
        </authorList>
    </citation>
    <scope>NUCLEOTIDE SEQUENCE</scope>
    <source>
        <tissue evidence="2">Shoot tissue taken approximately 20 cm above the soil surface</tissue>
    </source>
</reference>
<dbReference type="AlphaFoldDB" id="A0A0A8YPT1"/>
<sequence length="26" mass="2823">MVGVAIPVIVQFSFLTVLFATASWIL</sequence>
<protein>
    <submittedName>
        <fullName evidence="2">Uncharacterized protein</fullName>
    </submittedName>
</protein>
<keyword evidence="1" id="KW-0472">Membrane</keyword>
<accession>A0A0A8YPT1</accession>